<dbReference type="GO" id="GO:0005737">
    <property type="term" value="C:cytoplasm"/>
    <property type="evidence" value="ECO:0007669"/>
    <property type="project" value="TreeGrafter"/>
</dbReference>
<dbReference type="GO" id="GO:0031683">
    <property type="term" value="F:G-protein beta/gamma-subunit complex binding"/>
    <property type="evidence" value="ECO:0007669"/>
    <property type="project" value="InterPro"/>
</dbReference>
<dbReference type="Gene3D" id="3.40.50.300">
    <property type="entry name" value="P-loop containing nucleotide triphosphate hydrolases"/>
    <property type="match status" value="1"/>
</dbReference>
<feature type="binding site" evidence="9">
    <location>
        <begin position="177"/>
        <end position="183"/>
    </location>
    <ligand>
        <name>GTP</name>
        <dbReference type="ChEBI" id="CHEBI:37565"/>
    </ligand>
</feature>
<dbReference type="Pfam" id="PF00503">
    <property type="entry name" value="G-alpha"/>
    <property type="match status" value="1"/>
</dbReference>
<keyword evidence="3 9" id="KW-0547">Nucleotide-binding</keyword>
<keyword evidence="2 10" id="KW-0479">Metal-binding</keyword>
<dbReference type="CDD" id="cd00066">
    <property type="entry name" value="G-alpha"/>
    <property type="match status" value="1"/>
</dbReference>
<accession>A0A8S1F9R8</accession>
<dbReference type="AlphaFoldDB" id="A0A8S1F9R8"/>
<protein>
    <submittedName>
        <fullName evidence="11">Uncharacterized protein</fullName>
    </submittedName>
</protein>
<dbReference type="PANTHER" id="PTHR10218">
    <property type="entry name" value="GTP-BINDING PROTEIN ALPHA SUBUNIT"/>
    <property type="match status" value="1"/>
</dbReference>
<evidence type="ECO:0000313" key="12">
    <source>
        <dbReference type="Proteomes" id="UP000494206"/>
    </source>
</evidence>
<keyword evidence="4 10" id="KW-0460">Magnesium</keyword>
<keyword evidence="12" id="KW-1185">Reference proteome</keyword>
<feature type="binding site" evidence="9">
    <location>
        <position position="328"/>
    </location>
    <ligand>
        <name>GTP</name>
        <dbReference type="ChEBI" id="CHEBI:37565"/>
    </ligand>
</feature>
<keyword evidence="8" id="KW-0449">Lipoprotein</keyword>
<evidence type="ECO:0000256" key="2">
    <source>
        <dbReference type="ARBA" id="ARBA00022723"/>
    </source>
</evidence>
<dbReference type="PRINTS" id="PR00318">
    <property type="entry name" value="GPROTEINA"/>
</dbReference>
<proteinExistence type="predicted"/>
<evidence type="ECO:0000313" key="11">
    <source>
        <dbReference type="EMBL" id="CAB3410570.1"/>
    </source>
</evidence>
<evidence type="ECO:0000256" key="1">
    <source>
        <dbReference type="ARBA" id="ARBA00022707"/>
    </source>
</evidence>
<evidence type="ECO:0000256" key="7">
    <source>
        <dbReference type="ARBA" id="ARBA00023224"/>
    </source>
</evidence>
<dbReference type="InterPro" id="IPR001019">
    <property type="entry name" value="Gprotein_alpha_su"/>
</dbReference>
<dbReference type="GO" id="GO:0005525">
    <property type="term" value="F:GTP binding"/>
    <property type="evidence" value="ECO:0007669"/>
    <property type="project" value="UniProtKB-KW"/>
</dbReference>
<dbReference type="SUPFAM" id="SSF52540">
    <property type="entry name" value="P-loop containing nucleoside triphosphate hydrolases"/>
    <property type="match status" value="1"/>
</dbReference>
<keyword evidence="7" id="KW-0807">Transducer</keyword>
<dbReference type="PANTHER" id="PTHR10218:SF323">
    <property type="entry name" value="GUANINE NUCLEOTIDE-BINDING PROTEIN ALPHA-15 SUBUNIT"/>
    <property type="match status" value="1"/>
</dbReference>
<keyword evidence="1" id="KW-0519">Myristate</keyword>
<feature type="binding site" evidence="10">
    <location>
        <position position="48"/>
    </location>
    <ligand>
        <name>Mg(2+)</name>
        <dbReference type="ChEBI" id="CHEBI:18420"/>
    </ligand>
</feature>
<dbReference type="OrthoDB" id="5817230at2759"/>
<dbReference type="GO" id="GO:0046872">
    <property type="term" value="F:metal ion binding"/>
    <property type="evidence" value="ECO:0007669"/>
    <property type="project" value="UniProtKB-KW"/>
</dbReference>
<dbReference type="InterPro" id="IPR027417">
    <property type="entry name" value="P-loop_NTPase"/>
</dbReference>
<evidence type="ECO:0000256" key="10">
    <source>
        <dbReference type="PIRSR" id="PIRSR601019-2"/>
    </source>
</evidence>
<dbReference type="GO" id="GO:0001664">
    <property type="term" value="F:G protein-coupled receptor binding"/>
    <property type="evidence" value="ECO:0007669"/>
    <property type="project" value="TreeGrafter"/>
</dbReference>
<dbReference type="Proteomes" id="UP000494206">
    <property type="component" value="Unassembled WGS sequence"/>
</dbReference>
<evidence type="ECO:0000256" key="3">
    <source>
        <dbReference type="ARBA" id="ARBA00022741"/>
    </source>
</evidence>
<feature type="binding site" evidence="9">
    <location>
        <begin position="44"/>
        <end position="49"/>
    </location>
    <ligand>
        <name>GTP</name>
        <dbReference type="ChEBI" id="CHEBI:37565"/>
    </ligand>
</feature>
<feature type="binding site" evidence="10">
    <location>
        <position position="183"/>
    </location>
    <ligand>
        <name>Mg(2+)</name>
        <dbReference type="ChEBI" id="CHEBI:18420"/>
    </ligand>
</feature>
<keyword evidence="5 9" id="KW-0342">GTP-binding</keyword>
<evidence type="ECO:0000256" key="5">
    <source>
        <dbReference type="ARBA" id="ARBA00023134"/>
    </source>
</evidence>
<dbReference type="Gene3D" id="1.10.400.10">
    <property type="entry name" value="GI Alpha 1, domain 2-like"/>
    <property type="match status" value="1"/>
</dbReference>
<feature type="binding site" evidence="9">
    <location>
        <begin position="202"/>
        <end position="206"/>
    </location>
    <ligand>
        <name>GTP</name>
        <dbReference type="ChEBI" id="CHEBI:37565"/>
    </ligand>
</feature>
<dbReference type="FunFam" id="3.40.50.300:FF:002307">
    <property type="entry name" value="Guanine nucleotide-binding protein G(k) subunit alpha"/>
    <property type="match status" value="1"/>
</dbReference>
<gene>
    <name evidence="11" type="ORF">CBOVIS_LOCUS12082</name>
</gene>
<feature type="binding site" evidence="9">
    <location>
        <begin position="152"/>
        <end position="153"/>
    </location>
    <ligand>
        <name>GTP</name>
        <dbReference type="ChEBI" id="CHEBI:37565"/>
    </ligand>
</feature>
<name>A0A8S1F9R8_9PELO</name>
<dbReference type="GO" id="GO:0005834">
    <property type="term" value="C:heterotrimeric G-protein complex"/>
    <property type="evidence" value="ECO:0007669"/>
    <property type="project" value="TreeGrafter"/>
</dbReference>
<dbReference type="GO" id="GO:0003924">
    <property type="term" value="F:GTPase activity"/>
    <property type="evidence" value="ECO:0007669"/>
    <property type="project" value="InterPro"/>
</dbReference>
<evidence type="ECO:0000256" key="6">
    <source>
        <dbReference type="ARBA" id="ARBA00023139"/>
    </source>
</evidence>
<dbReference type="EMBL" id="CADEPM010000011">
    <property type="protein sequence ID" value="CAB3410570.1"/>
    <property type="molecule type" value="Genomic_DNA"/>
</dbReference>
<reference evidence="11 12" key="1">
    <citation type="submission" date="2020-04" db="EMBL/GenBank/DDBJ databases">
        <authorList>
            <person name="Laetsch R D."/>
            <person name="Stevens L."/>
            <person name="Kumar S."/>
            <person name="Blaxter L. M."/>
        </authorList>
    </citation>
    <scope>NUCLEOTIDE SEQUENCE [LARGE SCALE GENOMIC DNA]</scope>
</reference>
<evidence type="ECO:0000256" key="8">
    <source>
        <dbReference type="ARBA" id="ARBA00023288"/>
    </source>
</evidence>
<dbReference type="PROSITE" id="PS51882">
    <property type="entry name" value="G_ALPHA"/>
    <property type="match status" value="1"/>
</dbReference>
<comment type="caution">
    <text evidence="11">The sequence shown here is derived from an EMBL/GenBank/DDBJ whole genome shotgun (WGS) entry which is preliminary data.</text>
</comment>
<evidence type="ECO:0000256" key="9">
    <source>
        <dbReference type="PIRSR" id="PIRSR601019-1"/>
    </source>
</evidence>
<evidence type="ECO:0000256" key="4">
    <source>
        <dbReference type="ARBA" id="ARBA00022842"/>
    </source>
</evidence>
<feature type="binding site" evidence="9">
    <location>
        <begin position="271"/>
        <end position="274"/>
    </location>
    <ligand>
        <name>GTP</name>
        <dbReference type="ChEBI" id="CHEBI:37565"/>
    </ligand>
</feature>
<dbReference type="GO" id="GO:0007188">
    <property type="term" value="P:adenylate cyclase-modulating G protein-coupled receptor signaling pathway"/>
    <property type="evidence" value="ECO:0007669"/>
    <property type="project" value="TreeGrafter"/>
</dbReference>
<dbReference type="InterPro" id="IPR011025">
    <property type="entry name" value="GproteinA_insert"/>
</dbReference>
<keyword evidence="6" id="KW-0564">Palmitate</keyword>
<sequence length="356" mass="41119">MGSMCSTPELLEQQKINTQIERQFRRDEDRELGNQKLLLLGTGEGGKSTILKQINILHNNGYTHTDLQNMACLVYSNTINGMALILRAREAFMYTLSSDELEASSRLILSIAGSGKDMMPFADQTYKALKSLWAEPNVRKTYDRRNEFHVADSFEYFMDHLYRVNDHAYIPTIEDILRIRITTTGVVQTTINIKGTLFRIFDVGGQRSERRIWIHLFDDVHAIIFISAISEYDQTLSEDSKTNRLKESLDLFRQICSSRWFLEASIILFLNKKDIFAEKIKKTNIRVFFRNYEGGNGYEESIQYMRQQFESFVKCDTLKKIYSHVTCATDTNQVDLVIDSVVDMIIGKNLRGTGME</sequence>
<dbReference type="SMART" id="SM00275">
    <property type="entry name" value="G_alpha"/>
    <property type="match status" value="1"/>
</dbReference>
<organism evidence="11 12">
    <name type="scientific">Caenorhabditis bovis</name>
    <dbReference type="NCBI Taxonomy" id="2654633"/>
    <lineage>
        <taxon>Eukaryota</taxon>
        <taxon>Metazoa</taxon>
        <taxon>Ecdysozoa</taxon>
        <taxon>Nematoda</taxon>
        <taxon>Chromadorea</taxon>
        <taxon>Rhabditida</taxon>
        <taxon>Rhabditina</taxon>
        <taxon>Rhabditomorpha</taxon>
        <taxon>Rhabditoidea</taxon>
        <taxon>Rhabditidae</taxon>
        <taxon>Peloderinae</taxon>
        <taxon>Caenorhabditis</taxon>
    </lineage>
</organism>
<dbReference type="SUPFAM" id="SSF47895">
    <property type="entry name" value="Transducin (alpha subunit), insertion domain"/>
    <property type="match status" value="1"/>
</dbReference>